<gene>
    <name evidence="1" type="ORF">Slin15195_G027500</name>
</gene>
<dbReference type="Proteomes" id="UP001056384">
    <property type="component" value="Chromosome 2"/>
</dbReference>
<sequence>MGLASKLAAAQGGAAAVSNFTQQGAQGAQGAGGYPGQQAPLNQYSAYRPGVSLFSL</sequence>
<dbReference type="AlphaFoldDB" id="A0A9Q9ANY7"/>
<proteinExistence type="predicted"/>
<protein>
    <submittedName>
        <fullName evidence="1">Uncharacterized protein</fullName>
    </submittedName>
</protein>
<organism evidence="1 2">
    <name type="scientific">Septoria linicola</name>
    <dbReference type="NCBI Taxonomy" id="215465"/>
    <lineage>
        <taxon>Eukaryota</taxon>
        <taxon>Fungi</taxon>
        <taxon>Dikarya</taxon>
        <taxon>Ascomycota</taxon>
        <taxon>Pezizomycotina</taxon>
        <taxon>Dothideomycetes</taxon>
        <taxon>Dothideomycetidae</taxon>
        <taxon>Mycosphaerellales</taxon>
        <taxon>Mycosphaerellaceae</taxon>
        <taxon>Septoria</taxon>
    </lineage>
</organism>
<keyword evidence="2" id="KW-1185">Reference proteome</keyword>
<name>A0A9Q9ANY7_9PEZI</name>
<dbReference type="EMBL" id="CP099419">
    <property type="protein sequence ID" value="USW49431.1"/>
    <property type="molecule type" value="Genomic_DNA"/>
</dbReference>
<evidence type="ECO:0000313" key="2">
    <source>
        <dbReference type="Proteomes" id="UP001056384"/>
    </source>
</evidence>
<evidence type="ECO:0000313" key="1">
    <source>
        <dbReference type="EMBL" id="USW49431.1"/>
    </source>
</evidence>
<accession>A0A9Q9ANY7</accession>
<reference evidence="1" key="1">
    <citation type="submission" date="2022-06" db="EMBL/GenBank/DDBJ databases">
        <title>Complete genome sequences of two strains of the flax pathogen Septoria linicola.</title>
        <authorList>
            <person name="Lapalu N."/>
            <person name="Simon A."/>
            <person name="Demenou B."/>
            <person name="Paumier D."/>
            <person name="Guillot M.-P."/>
            <person name="Gout L."/>
            <person name="Valade R."/>
        </authorList>
    </citation>
    <scope>NUCLEOTIDE SEQUENCE</scope>
    <source>
        <strain evidence="1">SE15195</strain>
    </source>
</reference>